<keyword evidence="2" id="KW-1185">Reference proteome</keyword>
<dbReference type="EMBL" id="CADCXV010000735">
    <property type="protein sequence ID" value="CAB0034191.1"/>
    <property type="molecule type" value="Genomic_DNA"/>
</dbReference>
<dbReference type="OrthoDB" id="6578546at2759"/>
<evidence type="ECO:0000313" key="2">
    <source>
        <dbReference type="Proteomes" id="UP000479190"/>
    </source>
</evidence>
<protein>
    <recommendedName>
        <fullName evidence="3">SRPBCC family protein</fullName>
    </recommendedName>
</protein>
<dbReference type="AlphaFoldDB" id="A0A6H5IHG1"/>
<sequence>MMKLNPTIEEFNILKESGNYEHWKYWVEYTEHLSATTWIKNHAVGQYSIKRSGHGFVIESKHTTCFMLGMNCFYTEAEFFFERSGDHDTRCIETIHYQCPLGFIGMCEGEVKAQRKLIMGNLRQHFSTLHTNKHNKKV</sequence>
<accession>A0A6H5IHG1</accession>
<dbReference type="Proteomes" id="UP000479190">
    <property type="component" value="Unassembled WGS sequence"/>
</dbReference>
<reference evidence="1 2" key="1">
    <citation type="submission" date="2020-02" db="EMBL/GenBank/DDBJ databases">
        <authorList>
            <person name="Ferguson B K."/>
        </authorList>
    </citation>
    <scope>NUCLEOTIDE SEQUENCE [LARGE SCALE GENOMIC DNA]</scope>
</reference>
<proteinExistence type="predicted"/>
<organism evidence="1 2">
    <name type="scientific">Trichogramma brassicae</name>
    <dbReference type="NCBI Taxonomy" id="86971"/>
    <lineage>
        <taxon>Eukaryota</taxon>
        <taxon>Metazoa</taxon>
        <taxon>Ecdysozoa</taxon>
        <taxon>Arthropoda</taxon>
        <taxon>Hexapoda</taxon>
        <taxon>Insecta</taxon>
        <taxon>Pterygota</taxon>
        <taxon>Neoptera</taxon>
        <taxon>Endopterygota</taxon>
        <taxon>Hymenoptera</taxon>
        <taxon>Apocrita</taxon>
        <taxon>Proctotrupomorpha</taxon>
        <taxon>Chalcidoidea</taxon>
        <taxon>Trichogrammatidae</taxon>
        <taxon>Trichogramma</taxon>
    </lineage>
</organism>
<gene>
    <name evidence="1" type="ORF">TBRA_LOCUS6089</name>
</gene>
<name>A0A6H5IHG1_9HYME</name>
<evidence type="ECO:0008006" key="3">
    <source>
        <dbReference type="Google" id="ProtNLM"/>
    </source>
</evidence>
<evidence type="ECO:0000313" key="1">
    <source>
        <dbReference type="EMBL" id="CAB0034191.1"/>
    </source>
</evidence>